<dbReference type="AlphaFoldDB" id="A0A318HYR0"/>
<dbReference type="EMBL" id="QJJX01000005">
    <property type="protein sequence ID" value="PXX23684.1"/>
    <property type="molecule type" value="Genomic_DNA"/>
</dbReference>
<sequence>MHFIALVIQKQALPSLHIICKYIDTHHFPIICDTSFCRYYREVLPTRITPILITSQAPSSPLTNLSPLKDA</sequence>
<evidence type="ECO:0000313" key="2">
    <source>
        <dbReference type="Proteomes" id="UP000248314"/>
    </source>
</evidence>
<keyword evidence="2" id="KW-1185">Reference proteome</keyword>
<dbReference type="Proteomes" id="UP000248314">
    <property type="component" value="Unassembled WGS sequence"/>
</dbReference>
<dbReference type="STRING" id="1122991.GCA_000613445_01206"/>
<organism evidence="1 2">
    <name type="scientific">Hoylesella shahii DSM 15611 = JCM 12083</name>
    <dbReference type="NCBI Taxonomy" id="1122991"/>
    <lineage>
        <taxon>Bacteria</taxon>
        <taxon>Pseudomonadati</taxon>
        <taxon>Bacteroidota</taxon>
        <taxon>Bacteroidia</taxon>
        <taxon>Bacteroidales</taxon>
        <taxon>Prevotellaceae</taxon>
        <taxon>Hoylesella</taxon>
    </lineage>
</organism>
<evidence type="ECO:0000313" key="1">
    <source>
        <dbReference type="EMBL" id="PXX23684.1"/>
    </source>
</evidence>
<proteinExistence type="predicted"/>
<reference evidence="1 2" key="1">
    <citation type="submission" date="2018-05" db="EMBL/GenBank/DDBJ databases">
        <title>Genomic Encyclopedia of Type Strains, Phase I: the one thousand microbial genomes (KMG-I) project.</title>
        <authorList>
            <person name="Kyrpides N."/>
        </authorList>
    </citation>
    <scope>NUCLEOTIDE SEQUENCE [LARGE SCALE GENOMIC DNA]</scope>
    <source>
        <strain evidence="1 2">DSM 15611</strain>
    </source>
</reference>
<accession>A0A318HYR0</accession>
<protein>
    <submittedName>
        <fullName evidence="1">Uncharacterized protein</fullName>
    </submittedName>
</protein>
<name>A0A318HYR0_9BACT</name>
<comment type="caution">
    <text evidence="1">The sequence shown here is derived from an EMBL/GenBank/DDBJ whole genome shotgun (WGS) entry which is preliminary data.</text>
</comment>
<gene>
    <name evidence="1" type="ORF">EJ73_00673</name>
</gene>